<accession>A0A166C9S8</accession>
<dbReference type="Proteomes" id="UP000076798">
    <property type="component" value="Unassembled WGS sequence"/>
</dbReference>
<dbReference type="EMBL" id="KV428088">
    <property type="protein sequence ID" value="KZT37232.1"/>
    <property type="molecule type" value="Genomic_DNA"/>
</dbReference>
<dbReference type="AlphaFoldDB" id="A0A166C9S8"/>
<gene>
    <name evidence="3" type="ORF">SISSUDRAFT_1048776</name>
</gene>
<feature type="transmembrane region" description="Helical" evidence="2">
    <location>
        <begin position="25"/>
        <end position="47"/>
    </location>
</feature>
<reference evidence="3 4" key="1">
    <citation type="journal article" date="2016" name="Mol. Biol. Evol.">
        <title>Comparative Genomics of Early-Diverging Mushroom-Forming Fungi Provides Insights into the Origins of Lignocellulose Decay Capabilities.</title>
        <authorList>
            <person name="Nagy L.G."/>
            <person name="Riley R."/>
            <person name="Tritt A."/>
            <person name="Adam C."/>
            <person name="Daum C."/>
            <person name="Floudas D."/>
            <person name="Sun H."/>
            <person name="Yadav J.S."/>
            <person name="Pangilinan J."/>
            <person name="Larsson K.H."/>
            <person name="Matsuura K."/>
            <person name="Barry K."/>
            <person name="Labutti K."/>
            <person name="Kuo R."/>
            <person name="Ohm R.A."/>
            <person name="Bhattacharya S.S."/>
            <person name="Shirouzu T."/>
            <person name="Yoshinaga Y."/>
            <person name="Martin F.M."/>
            <person name="Grigoriev I.V."/>
            <person name="Hibbett D.S."/>
        </authorList>
    </citation>
    <scope>NUCLEOTIDE SEQUENCE [LARGE SCALE GENOMIC DNA]</scope>
    <source>
        <strain evidence="3 4">HHB10207 ss-3</strain>
    </source>
</reference>
<feature type="region of interest" description="Disordered" evidence="1">
    <location>
        <begin position="1"/>
        <end position="20"/>
    </location>
</feature>
<organism evidence="3 4">
    <name type="scientific">Sistotremastrum suecicum HHB10207 ss-3</name>
    <dbReference type="NCBI Taxonomy" id="1314776"/>
    <lineage>
        <taxon>Eukaryota</taxon>
        <taxon>Fungi</taxon>
        <taxon>Dikarya</taxon>
        <taxon>Basidiomycota</taxon>
        <taxon>Agaricomycotina</taxon>
        <taxon>Agaricomycetes</taxon>
        <taxon>Sistotremastrales</taxon>
        <taxon>Sistotremastraceae</taxon>
        <taxon>Sistotremastrum</taxon>
    </lineage>
</organism>
<proteinExistence type="predicted"/>
<protein>
    <submittedName>
        <fullName evidence="3">Uncharacterized protein</fullName>
    </submittedName>
</protein>
<keyword evidence="4" id="KW-1185">Reference proteome</keyword>
<feature type="non-terminal residue" evidence="3">
    <location>
        <position position="52"/>
    </location>
</feature>
<keyword evidence="2" id="KW-0472">Membrane</keyword>
<evidence type="ECO:0000313" key="4">
    <source>
        <dbReference type="Proteomes" id="UP000076798"/>
    </source>
</evidence>
<keyword evidence="2" id="KW-1133">Transmembrane helix</keyword>
<evidence type="ECO:0000313" key="3">
    <source>
        <dbReference type="EMBL" id="KZT37232.1"/>
    </source>
</evidence>
<evidence type="ECO:0000256" key="2">
    <source>
        <dbReference type="SAM" id="Phobius"/>
    </source>
</evidence>
<name>A0A166C9S8_9AGAM</name>
<keyword evidence="2" id="KW-0812">Transmembrane</keyword>
<evidence type="ECO:0000256" key="1">
    <source>
        <dbReference type="SAM" id="MobiDB-lite"/>
    </source>
</evidence>
<sequence>MHPAESGISKRTASRKVLSRGRKKCLYAGVTYLGGRTLCITGLSNWFKRPWG</sequence>